<dbReference type="InterPro" id="IPR044742">
    <property type="entry name" value="DEAD/DEAH_RhlB"/>
</dbReference>
<organism evidence="11 12">
    <name type="scientific">Basidiobolus ranarum</name>
    <dbReference type="NCBI Taxonomy" id="34480"/>
    <lineage>
        <taxon>Eukaryota</taxon>
        <taxon>Fungi</taxon>
        <taxon>Fungi incertae sedis</taxon>
        <taxon>Zoopagomycota</taxon>
        <taxon>Entomophthoromycotina</taxon>
        <taxon>Basidiobolomycetes</taxon>
        <taxon>Basidiobolales</taxon>
        <taxon>Basidiobolaceae</taxon>
        <taxon>Basidiobolus</taxon>
    </lineage>
</organism>
<comment type="similarity">
    <text evidence="1">Belongs to the DEAD box helicase family. DDX21/DDX50 subfamily.</text>
</comment>
<proteinExistence type="inferred from homology"/>
<keyword evidence="4" id="KW-0378">Hydrolase</keyword>
<evidence type="ECO:0000256" key="7">
    <source>
        <dbReference type="ARBA" id="ARBA00022884"/>
    </source>
</evidence>
<evidence type="ECO:0000259" key="10">
    <source>
        <dbReference type="PROSITE" id="PS51194"/>
    </source>
</evidence>
<evidence type="ECO:0000313" key="12">
    <source>
        <dbReference type="Proteomes" id="UP001479436"/>
    </source>
</evidence>
<dbReference type="CDD" id="cd18787">
    <property type="entry name" value="SF2_C_DEAD"/>
    <property type="match status" value="1"/>
</dbReference>
<keyword evidence="3" id="KW-0547">Nucleotide-binding</keyword>
<dbReference type="SUPFAM" id="SSF54928">
    <property type="entry name" value="RNA-binding domain, RBD"/>
    <property type="match status" value="1"/>
</dbReference>
<feature type="compositionally biased region" description="Basic and acidic residues" evidence="8">
    <location>
        <begin position="29"/>
        <end position="52"/>
    </location>
</feature>
<evidence type="ECO:0000256" key="5">
    <source>
        <dbReference type="ARBA" id="ARBA00022806"/>
    </source>
</evidence>
<name>A0ABR2WZR6_9FUNG</name>
<evidence type="ECO:0000313" key="11">
    <source>
        <dbReference type="EMBL" id="KAK9767025.1"/>
    </source>
</evidence>
<evidence type="ECO:0000256" key="3">
    <source>
        <dbReference type="ARBA" id="ARBA00022741"/>
    </source>
</evidence>
<dbReference type="InterPro" id="IPR059027">
    <property type="entry name" value="DD_DDX21-DDX50"/>
</dbReference>
<feature type="region of interest" description="Disordered" evidence="8">
    <location>
        <begin position="651"/>
        <end position="723"/>
    </location>
</feature>
<dbReference type="InterPro" id="IPR012562">
    <property type="entry name" value="GUCT"/>
</dbReference>
<dbReference type="InterPro" id="IPR001650">
    <property type="entry name" value="Helicase_C-like"/>
</dbReference>
<sequence length="723" mass="79133">MPSIKDPKAEAMTVEETTVDLKAKKEKKDKKSESKTPEKKKRSRDEKTPKSDKKSKKSKDSSEEEKEEKSSKKRKANDSTAVEVTAKPEAAKEEFVIELEVSKEEDIEDTNPVPEELRFSTYRISQSTIDALTATGISSLFPIQSSTFDKIYDGADILGRARTGSGKTLAFALPMVERLKAAGIDTRRGREPKILVMAPTRELAKQVATEFERIGKELSVLCIYGGVPYDPQYYAMKNGVDVVVGTPGRIADHIDRGNLKLDQINFVCLDEADQMLDIGFADAMEKILECVKAQKAEKTNPPSHQTLLFSATVPEWVNRVVRKYLRPDHATVDLVGDTKLKTSEFISHVAIPSSWQARKDFIGDVVSVYGAGGRTIIFVNTKAEANELVLHEQLKQDAQALHGDIAQSQREITLKGFREGKLKCIICTDVAARGLDIPEVDLVINYEPTQDIESYIHRSGRTGRAGRKGICVTFFKPQEEQWLKTLQRRTGMTLQVIGAPQPEDIIKATALDAAKNIKEVSANALPYFNAAAEELISELGAEKALSSALAFIAGYSKGVNSRSLLSGTTGYTTLICRLTYTIRSPGYIRAMLSRHFPKLGNDDVRLMRMTRDMQGVIFDVNTELFEFKEDCIYLGGDKWEDTTSISLEVAKEIPELQESENDSRGGGRGGRGGFGGGRGGGGGFGGNRSFGGRESGSGGRGGGRGGFGGRGGGRGGRGGFNRR</sequence>
<evidence type="ECO:0000256" key="2">
    <source>
        <dbReference type="ARBA" id="ARBA00012552"/>
    </source>
</evidence>
<dbReference type="InterPro" id="IPR014001">
    <property type="entry name" value="Helicase_ATP-bd"/>
</dbReference>
<gene>
    <name evidence="11" type="ORF">K7432_003461</name>
</gene>
<dbReference type="InterPro" id="IPR027417">
    <property type="entry name" value="P-loop_NTPase"/>
</dbReference>
<dbReference type="InterPro" id="IPR035979">
    <property type="entry name" value="RBD_domain_sf"/>
</dbReference>
<comment type="caution">
    <text evidence="11">The sequence shown here is derived from an EMBL/GenBank/DDBJ whole genome shotgun (WGS) entry which is preliminary data.</text>
</comment>
<dbReference type="CDD" id="cd12937">
    <property type="entry name" value="GUCT_RH7_like"/>
    <property type="match status" value="1"/>
</dbReference>
<evidence type="ECO:0000256" key="8">
    <source>
        <dbReference type="SAM" id="MobiDB-lite"/>
    </source>
</evidence>
<dbReference type="SMART" id="SM00487">
    <property type="entry name" value="DEXDc"/>
    <property type="match status" value="1"/>
</dbReference>
<dbReference type="InterPro" id="IPR050547">
    <property type="entry name" value="DEAD_box_RNA_helicases"/>
</dbReference>
<keyword evidence="5" id="KW-0347">Helicase</keyword>
<evidence type="ECO:0000256" key="6">
    <source>
        <dbReference type="ARBA" id="ARBA00022840"/>
    </source>
</evidence>
<evidence type="ECO:0000259" key="9">
    <source>
        <dbReference type="PROSITE" id="PS51192"/>
    </source>
</evidence>
<feature type="region of interest" description="Disordered" evidence="8">
    <location>
        <begin position="1"/>
        <end position="87"/>
    </location>
</feature>
<dbReference type="InterPro" id="IPR011545">
    <property type="entry name" value="DEAD/DEAH_box_helicase_dom"/>
</dbReference>
<dbReference type="Proteomes" id="UP001479436">
    <property type="component" value="Unassembled WGS sequence"/>
</dbReference>
<dbReference type="Gene3D" id="3.40.50.300">
    <property type="entry name" value="P-loop containing nucleotide triphosphate hydrolases"/>
    <property type="match status" value="2"/>
</dbReference>
<evidence type="ECO:0000256" key="1">
    <source>
        <dbReference type="ARBA" id="ARBA00006517"/>
    </source>
</evidence>
<keyword evidence="12" id="KW-1185">Reference proteome</keyword>
<dbReference type="PANTHER" id="PTHR47963:SF8">
    <property type="entry name" value="ATP-DEPENDENT RNA HELICASE DEAD"/>
    <property type="match status" value="1"/>
</dbReference>
<dbReference type="Pfam" id="PF00270">
    <property type="entry name" value="DEAD"/>
    <property type="match status" value="1"/>
</dbReference>
<dbReference type="Gene3D" id="3.30.70.2280">
    <property type="match status" value="1"/>
</dbReference>
<dbReference type="Pfam" id="PF08152">
    <property type="entry name" value="GUCT"/>
    <property type="match status" value="1"/>
</dbReference>
<feature type="compositionally biased region" description="Gly residues" evidence="8">
    <location>
        <begin position="664"/>
        <end position="723"/>
    </location>
</feature>
<protein>
    <recommendedName>
        <fullName evidence="2">RNA helicase</fullName>
        <ecNumber evidence="2">3.6.4.13</ecNumber>
    </recommendedName>
</protein>
<dbReference type="SUPFAM" id="SSF52540">
    <property type="entry name" value="P-loop containing nucleoside triphosphate hydrolases"/>
    <property type="match status" value="1"/>
</dbReference>
<feature type="domain" description="Helicase ATP-binding" evidence="9">
    <location>
        <begin position="148"/>
        <end position="331"/>
    </location>
</feature>
<dbReference type="CDD" id="cd00268">
    <property type="entry name" value="DEADc"/>
    <property type="match status" value="1"/>
</dbReference>
<keyword evidence="6" id="KW-0067">ATP-binding</keyword>
<dbReference type="PROSITE" id="PS51192">
    <property type="entry name" value="HELICASE_ATP_BIND_1"/>
    <property type="match status" value="1"/>
</dbReference>
<dbReference type="Pfam" id="PF00271">
    <property type="entry name" value="Helicase_C"/>
    <property type="match status" value="1"/>
</dbReference>
<dbReference type="PANTHER" id="PTHR47963">
    <property type="entry name" value="DEAD-BOX ATP-DEPENDENT RNA HELICASE 47, MITOCHONDRIAL"/>
    <property type="match status" value="1"/>
</dbReference>
<accession>A0ABR2WZR6</accession>
<reference evidence="11 12" key="1">
    <citation type="submission" date="2023-04" db="EMBL/GenBank/DDBJ databases">
        <title>Genome of Basidiobolus ranarum AG-B5.</title>
        <authorList>
            <person name="Stajich J.E."/>
            <person name="Carter-House D."/>
            <person name="Gryganskyi A."/>
        </authorList>
    </citation>
    <scope>NUCLEOTIDE SEQUENCE [LARGE SCALE GENOMIC DNA]</scope>
    <source>
        <strain evidence="11 12">AG-B5</strain>
    </source>
</reference>
<keyword evidence="7" id="KW-0694">RNA-binding</keyword>
<dbReference type="Pfam" id="PF26142">
    <property type="entry name" value="DD_DDX21-DDX50"/>
    <property type="match status" value="1"/>
</dbReference>
<dbReference type="EC" id="3.6.4.13" evidence="2"/>
<dbReference type="PROSITE" id="PS51194">
    <property type="entry name" value="HELICASE_CTER"/>
    <property type="match status" value="1"/>
</dbReference>
<dbReference type="SMART" id="SM00490">
    <property type="entry name" value="HELICc"/>
    <property type="match status" value="1"/>
</dbReference>
<dbReference type="EMBL" id="JASJQH010000106">
    <property type="protein sequence ID" value="KAK9767025.1"/>
    <property type="molecule type" value="Genomic_DNA"/>
</dbReference>
<feature type="domain" description="Helicase C-terminal" evidence="10">
    <location>
        <begin position="361"/>
        <end position="506"/>
    </location>
</feature>
<evidence type="ECO:0000256" key="4">
    <source>
        <dbReference type="ARBA" id="ARBA00022801"/>
    </source>
</evidence>